<dbReference type="Pfam" id="PF19975">
    <property type="entry name" value="DO-GTPase1"/>
    <property type="match status" value="1"/>
</dbReference>
<protein>
    <recommendedName>
        <fullName evidence="1">Double-GTPase 1 domain-containing protein</fullName>
    </recommendedName>
</protein>
<proteinExistence type="predicted"/>
<evidence type="ECO:0000313" key="2">
    <source>
        <dbReference type="EMBL" id="MEM5292081.1"/>
    </source>
</evidence>
<comment type="caution">
    <text evidence="2">The sequence shown here is derived from an EMBL/GenBank/DDBJ whole genome shotgun (WGS) entry which is preliminary data.</text>
</comment>
<dbReference type="Proteomes" id="UP001494588">
    <property type="component" value="Unassembled WGS sequence"/>
</dbReference>
<feature type="domain" description="Double-GTPase 1" evidence="1">
    <location>
        <begin position="7"/>
        <end position="278"/>
    </location>
</feature>
<organism evidence="2 3">
    <name type="scientific">Paraburkholderia sabiae</name>
    <dbReference type="NCBI Taxonomy" id="273251"/>
    <lineage>
        <taxon>Bacteria</taxon>
        <taxon>Pseudomonadati</taxon>
        <taxon>Pseudomonadota</taxon>
        <taxon>Betaproteobacteria</taxon>
        <taxon>Burkholderiales</taxon>
        <taxon>Burkholderiaceae</taxon>
        <taxon>Paraburkholderia</taxon>
    </lineage>
</organism>
<accession>A0ABU9QRJ7</accession>
<keyword evidence="3" id="KW-1185">Reference proteome</keyword>
<evidence type="ECO:0000259" key="1">
    <source>
        <dbReference type="Pfam" id="PF19975"/>
    </source>
</evidence>
<gene>
    <name evidence="2" type="ORF">V4C55_40965</name>
</gene>
<reference evidence="2 3" key="1">
    <citation type="submission" date="2024-01" db="EMBL/GenBank/DDBJ databases">
        <title>The diversity of rhizobia nodulating Mimosa spp. in eleven states of Brazil covering several biomes is determined by host plant, location, and edaphic factors.</title>
        <authorList>
            <person name="Rouws L."/>
            <person name="Barauna A."/>
            <person name="Beukes C."/>
            <person name="De Faria S.M."/>
            <person name="Gross E."/>
            <person name="Dos Reis Junior F.B."/>
            <person name="Simon M."/>
            <person name="Maluk M."/>
            <person name="Odee D.W."/>
            <person name="Kenicer G."/>
            <person name="Young J.P.W."/>
            <person name="Reis V.M."/>
            <person name="Zilli J."/>
            <person name="James E.K."/>
        </authorList>
    </citation>
    <scope>NUCLEOTIDE SEQUENCE [LARGE SCALE GENOMIC DNA]</scope>
    <source>
        <strain evidence="2 3">JPY77</strain>
    </source>
</reference>
<name>A0ABU9QRJ7_9BURK</name>
<dbReference type="InterPro" id="IPR045530">
    <property type="entry name" value="DO-GTPase1"/>
</dbReference>
<dbReference type="RefSeq" id="WP_233472183.1">
    <property type="nucleotide sequence ID" value="NZ_CAJHCS010000055.1"/>
</dbReference>
<sequence length="282" mass="31105">MNSPALVVLGGPNSGKTHLAGQIYGRVQRRPGHFRLRKSDGTPADLSALEEVLAALENGHAAGHTPSNTWAEVKLPLISASGEPVDIHWPDYGGEQLDDVFQKRSVPESWRSRLCQADGWIVLIRLKTETVYGDALDRLVERAHTQAKPEPRAEKWDSNAKWVELLQILLHATGRGTANRLSRPRLLVLLSCYDELGEESGPPMAMLERHLPLLASFLQNTWSSSDLSVWGLSALGRLLTQNSADDDFIDLGPEYQGWVIHPDGGGRDSDLTTPLDWLSEAQ</sequence>
<dbReference type="EMBL" id="JAZHGC010000069">
    <property type="protein sequence ID" value="MEM5292081.1"/>
    <property type="molecule type" value="Genomic_DNA"/>
</dbReference>
<evidence type="ECO:0000313" key="3">
    <source>
        <dbReference type="Proteomes" id="UP001494588"/>
    </source>
</evidence>